<dbReference type="Proteomes" id="UP000001072">
    <property type="component" value="Unassembled WGS sequence"/>
</dbReference>
<keyword evidence="3" id="KW-1185">Reference proteome</keyword>
<gene>
    <name evidence="2" type="ORF">MELLADRAFT_101830</name>
</gene>
<dbReference type="EMBL" id="GL883091">
    <property type="protein sequence ID" value="EGG11982.1"/>
    <property type="molecule type" value="Genomic_DNA"/>
</dbReference>
<dbReference type="RefSeq" id="XP_007404357.1">
    <property type="nucleotide sequence ID" value="XM_007404295.1"/>
</dbReference>
<dbReference type="InParanoid" id="F4R518"/>
<dbReference type="KEGG" id="mlr:MELLADRAFT_101830"/>
<reference evidence="3" key="1">
    <citation type="journal article" date="2011" name="Proc. Natl. Acad. Sci. U.S.A.">
        <title>Obligate biotrophy features unraveled by the genomic analysis of rust fungi.</title>
        <authorList>
            <person name="Duplessis S."/>
            <person name="Cuomo C.A."/>
            <person name="Lin Y.-C."/>
            <person name="Aerts A."/>
            <person name="Tisserant E."/>
            <person name="Veneault-Fourrey C."/>
            <person name="Joly D.L."/>
            <person name="Hacquard S."/>
            <person name="Amselem J."/>
            <person name="Cantarel B.L."/>
            <person name="Chiu R."/>
            <person name="Coutinho P.M."/>
            <person name="Feau N."/>
            <person name="Field M."/>
            <person name="Frey P."/>
            <person name="Gelhaye E."/>
            <person name="Goldberg J."/>
            <person name="Grabherr M.G."/>
            <person name="Kodira C.D."/>
            <person name="Kohler A."/>
            <person name="Kuees U."/>
            <person name="Lindquist E.A."/>
            <person name="Lucas S.M."/>
            <person name="Mago R."/>
            <person name="Mauceli E."/>
            <person name="Morin E."/>
            <person name="Murat C."/>
            <person name="Pangilinan J.L."/>
            <person name="Park R."/>
            <person name="Pearson M."/>
            <person name="Quesneville H."/>
            <person name="Rouhier N."/>
            <person name="Sakthikumar S."/>
            <person name="Salamov A.A."/>
            <person name="Schmutz J."/>
            <person name="Selles B."/>
            <person name="Shapiro H."/>
            <person name="Tanguay P."/>
            <person name="Tuskan G.A."/>
            <person name="Henrissat B."/>
            <person name="Van de Peer Y."/>
            <person name="Rouze P."/>
            <person name="Ellis J.G."/>
            <person name="Dodds P.N."/>
            <person name="Schein J.E."/>
            <person name="Zhong S."/>
            <person name="Hamelin R.C."/>
            <person name="Grigoriev I.V."/>
            <person name="Szabo L.J."/>
            <person name="Martin F."/>
        </authorList>
    </citation>
    <scope>NUCLEOTIDE SEQUENCE [LARGE SCALE GENOMIC DNA]</scope>
    <source>
        <strain evidence="3">98AG31 / pathotype 3-4-7</strain>
    </source>
</reference>
<keyword evidence="1" id="KW-0732">Signal</keyword>
<protein>
    <submittedName>
        <fullName evidence="2">Secreted protein</fullName>
    </submittedName>
</protein>
<organism evidence="3">
    <name type="scientific">Melampsora larici-populina (strain 98AG31 / pathotype 3-4-7)</name>
    <name type="common">Poplar leaf rust fungus</name>
    <dbReference type="NCBI Taxonomy" id="747676"/>
    <lineage>
        <taxon>Eukaryota</taxon>
        <taxon>Fungi</taxon>
        <taxon>Dikarya</taxon>
        <taxon>Basidiomycota</taxon>
        <taxon>Pucciniomycotina</taxon>
        <taxon>Pucciniomycetes</taxon>
        <taxon>Pucciniales</taxon>
        <taxon>Melampsoraceae</taxon>
        <taxon>Melampsora</taxon>
    </lineage>
</organism>
<proteinExistence type="predicted"/>
<evidence type="ECO:0000313" key="3">
    <source>
        <dbReference type="Proteomes" id="UP000001072"/>
    </source>
</evidence>
<evidence type="ECO:0000313" key="2">
    <source>
        <dbReference type="EMBL" id="EGG11982.1"/>
    </source>
</evidence>
<feature type="signal peptide" evidence="1">
    <location>
        <begin position="1"/>
        <end position="23"/>
    </location>
</feature>
<dbReference type="AlphaFoldDB" id="F4R518"/>
<feature type="chain" id="PRO_5003317280" evidence="1">
    <location>
        <begin position="24"/>
        <end position="167"/>
    </location>
</feature>
<evidence type="ECO:0000256" key="1">
    <source>
        <dbReference type="SAM" id="SignalP"/>
    </source>
</evidence>
<accession>F4R518</accession>
<dbReference type="VEuPathDB" id="FungiDB:MELLADRAFT_101830"/>
<name>F4R518_MELLP</name>
<dbReference type="OrthoDB" id="10391112at2759"/>
<sequence length="167" mass="18315">MLSTISQVPIALVFIGLVLQTSSIKVSALPMVKSNSDVERSVMFHKRTGMDEKPAAIEMYDDRRMMPMVDEKLNTEPTGNSPLSTMKMEVVKNGTGPIEPLSNITNSENAISQEKAYRSQIATLDGSSSLPSNQSIPSSDGNHRLVKRRRHGLCIGRACGLKKVTFH</sequence>
<dbReference type="HOGENOM" id="CLU_1594910_0_0_1"/>
<dbReference type="GeneID" id="18921491"/>